<reference evidence="2" key="1">
    <citation type="journal article" date="2022" name="bioRxiv">
        <title>Sequencing and chromosome-scale assembly of the giantPleurodeles waltlgenome.</title>
        <authorList>
            <person name="Brown T."/>
            <person name="Elewa A."/>
            <person name="Iarovenko S."/>
            <person name="Subramanian E."/>
            <person name="Araus A.J."/>
            <person name="Petzold A."/>
            <person name="Susuki M."/>
            <person name="Suzuki K.-i.T."/>
            <person name="Hayashi T."/>
            <person name="Toyoda A."/>
            <person name="Oliveira C."/>
            <person name="Osipova E."/>
            <person name="Leigh N.D."/>
            <person name="Simon A."/>
            <person name="Yun M.H."/>
        </authorList>
    </citation>
    <scope>NUCLEOTIDE SEQUENCE</scope>
    <source>
        <strain evidence="2">20211129_DDA</strain>
        <tissue evidence="2">Liver</tissue>
    </source>
</reference>
<protein>
    <submittedName>
        <fullName evidence="2">Uncharacterized protein</fullName>
    </submittedName>
</protein>
<evidence type="ECO:0000313" key="2">
    <source>
        <dbReference type="EMBL" id="KAJ1180305.1"/>
    </source>
</evidence>
<dbReference type="AlphaFoldDB" id="A0AAV7TV24"/>
<keyword evidence="3" id="KW-1185">Reference proteome</keyword>
<dbReference type="Proteomes" id="UP001066276">
    <property type="component" value="Chromosome 3_2"/>
</dbReference>
<name>A0AAV7TV24_PLEWA</name>
<dbReference type="EMBL" id="JANPWB010000006">
    <property type="protein sequence ID" value="KAJ1180305.1"/>
    <property type="molecule type" value="Genomic_DNA"/>
</dbReference>
<feature type="region of interest" description="Disordered" evidence="1">
    <location>
        <begin position="1"/>
        <end position="53"/>
    </location>
</feature>
<proteinExistence type="predicted"/>
<sequence>MMTKKQSKKDSNLRDLFAKTPAKKQDPTRELGSDPGGGHGDGTVDEDANPVTKAFMEQLFGTLQEDLAAHRQKLATTNELRNIRSLAEAEALPGMDSSLRDSPPAETMDSLRGDQDHQGQAVRQRKKKPPKPSERENKKEREDLLHRLGHQKGPPETGHGT</sequence>
<feature type="compositionally biased region" description="Basic and acidic residues" evidence="1">
    <location>
        <begin position="131"/>
        <end position="146"/>
    </location>
</feature>
<gene>
    <name evidence="2" type="ORF">NDU88_005527</name>
</gene>
<organism evidence="2 3">
    <name type="scientific">Pleurodeles waltl</name>
    <name type="common">Iberian ribbed newt</name>
    <dbReference type="NCBI Taxonomy" id="8319"/>
    <lineage>
        <taxon>Eukaryota</taxon>
        <taxon>Metazoa</taxon>
        <taxon>Chordata</taxon>
        <taxon>Craniata</taxon>
        <taxon>Vertebrata</taxon>
        <taxon>Euteleostomi</taxon>
        <taxon>Amphibia</taxon>
        <taxon>Batrachia</taxon>
        <taxon>Caudata</taxon>
        <taxon>Salamandroidea</taxon>
        <taxon>Salamandridae</taxon>
        <taxon>Pleurodelinae</taxon>
        <taxon>Pleurodeles</taxon>
    </lineage>
</organism>
<feature type="compositionally biased region" description="Basic and acidic residues" evidence="1">
    <location>
        <begin position="8"/>
        <end position="32"/>
    </location>
</feature>
<comment type="caution">
    <text evidence="2">The sequence shown here is derived from an EMBL/GenBank/DDBJ whole genome shotgun (WGS) entry which is preliminary data.</text>
</comment>
<evidence type="ECO:0000313" key="3">
    <source>
        <dbReference type="Proteomes" id="UP001066276"/>
    </source>
</evidence>
<accession>A0AAV7TV24</accession>
<feature type="region of interest" description="Disordered" evidence="1">
    <location>
        <begin position="86"/>
        <end position="161"/>
    </location>
</feature>
<evidence type="ECO:0000256" key="1">
    <source>
        <dbReference type="SAM" id="MobiDB-lite"/>
    </source>
</evidence>